<evidence type="ECO:0008006" key="4">
    <source>
        <dbReference type="Google" id="ProtNLM"/>
    </source>
</evidence>
<evidence type="ECO:0000313" key="3">
    <source>
        <dbReference type="Proteomes" id="UP000309544"/>
    </source>
</evidence>
<evidence type="ECO:0000313" key="2">
    <source>
        <dbReference type="EMBL" id="TNJ36669.1"/>
    </source>
</evidence>
<feature type="transmembrane region" description="Helical" evidence="1">
    <location>
        <begin position="102"/>
        <end position="122"/>
    </location>
</feature>
<protein>
    <recommendedName>
        <fullName evidence="4">VanZ family protein</fullName>
    </recommendedName>
</protein>
<name>A0A5C4S0F0_PROVB</name>
<keyword evidence="3" id="KW-1185">Reference proteome</keyword>
<keyword evidence="1" id="KW-0472">Membrane</keyword>
<dbReference type="Proteomes" id="UP000309544">
    <property type="component" value="Unassembled WGS sequence"/>
</dbReference>
<evidence type="ECO:0000256" key="1">
    <source>
        <dbReference type="SAM" id="Phobius"/>
    </source>
</evidence>
<reference evidence="2 3" key="1">
    <citation type="submission" date="2019-05" db="EMBL/GenBank/DDBJ databases">
        <title>Draft Whole-Genome sequence of the green sulfur bacterium Prosthecochloris vibrioformis DSM 260.</title>
        <authorList>
            <person name="Meyer T.E."/>
            <person name="Kyndt J.A."/>
        </authorList>
    </citation>
    <scope>NUCLEOTIDE SEQUENCE [LARGE SCALE GENOMIC DNA]</scope>
    <source>
        <strain evidence="2 3">DSM 260</strain>
    </source>
</reference>
<gene>
    <name evidence="2" type="ORF">FGF68_06290</name>
</gene>
<keyword evidence="1" id="KW-0812">Transmembrane</keyword>
<dbReference type="EMBL" id="VDCI01000004">
    <property type="protein sequence ID" value="TNJ36669.1"/>
    <property type="molecule type" value="Genomic_DNA"/>
</dbReference>
<feature type="transmembrane region" description="Helical" evidence="1">
    <location>
        <begin position="78"/>
        <end position="96"/>
    </location>
</feature>
<organism evidence="2 3">
    <name type="scientific">Prosthecochloris vibrioformis</name>
    <name type="common">Chlorobium vibrioforme</name>
    <dbReference type="NCBI Taxonomy" id="1098"/>
    <lineage>
        <taxon>Bacteria</taxon>
        <taxon>Pseudomonadati</taxon>
        <taxon>Chlorobiota</taxon>
        <taxon>Chlorobiia</taxon>
        <taxon>Chlorobiales</taxon>
        <taxon>Chlorobiaceae</taxon>
        <taxon>Prosthecochloris</taxon>
    </lineage>
</organism>
<feature type="transmembrane region" description="Helical" evidence="1">
    <location>
        <begin position="49"/>
        <end position="66"/>
    </location>
</feature>
<comment type="caution">
    <text evidence="2">The sequence shown here is derived from an EMBL/GenBank/DDBJ whole genome shotgun (WGS) entry which is preliminary data.</text>
</comment>
<sequence length="126" mass="13820">MRKCSDSPICRTGVMVSRILFVLALGFATMQMLVPQPVLEYDVPSGDKLMHAAAFFVFGMLARFSFPELRYIVPAAGLALYGTVIEVVQFFLSFRSFSLLDIAADIGGLAMFGVVASLVRVFQKRG</sequence>
<dbReference type="AlphaFoldDB" id="A0A5C4S0F0"/>
<dbReference type="NCBIfam" id="NF037970">
    <property type="entry name" value="vanZ_1"/>
    <property type="match status" value="1"/>
</dbReference>
<dbReference type="RefSeq" id="WP_139626578.1">
    <property type="nucleotide sequence ID" value="NZ_VDCI01000004.1"/>
</dbReference>
<feature type="transmembrane region" description="Helical" evidence="1">
    <location>
        <begin position="12"/>
        <end position="34"/>
    </location>
</feature>
<accession>A0A5C4S0F0</accession>
<keyword evidence="1" id="KW-1133">Transmembrane helix</keyword>
<proteinExistence type="predicted"/>